<organism evidence="1 2">
    <name type="scientific">Candidatus Nitrospira nitrosa</name>
    <dbReference type="NCBI Taxonomy" id="1742972"/>
    <lineage>
        <taxon>Bacteria</taxon>
        <taxon>Pseudomonadati</taxon>
        <taxon>Nitrospirota</taxon>
        <taxon>Nitrospiria</taxon>
        <taxon>Nitrospirales</taxon>
        <taxon>Nitrospiraceae</taxon>
        <taxon>Nitrospira</taxon>
    </lineage>
</organism>
<accession>A0A0S4LHZ7</accession>
<dbReference type="EMBL" id="CZQA01000009">
    <property type="protein sequence ID" value="CUS37125.1"/>
    <property type="molecule type" value="Genomic_DNA"/>
</dbReference>
<gene>
    <name evidence="1" type="ORF">COMA1_30421</name>
</gene>
<evidence type="ECO:0000313" key="1">
    <source>
        <dbReference type="EMBL" id="CUS37125.1"/>
    </source>
</evidence>
<proteinExistence type="predicted"/>
<sequence length="47" mass="5608">MLEHDLRQDVLREKSGDSNVLEVGWRHCVREILDQERFCHGSELIQM</sequence>
<evidence type="ECO:0000313" key="2">
    <source>
        <dbReference type="Proteomes" id="UP000199032"/>
    </source>
</evidence>
<name>A0A0S4LHZ7_9BACT</name>
<dbReference type="Proteomes" id="UP000199032">
    <property type="component" value="Unassembled WGS sequence"/>
</dbReference>
<protein>
    <submittedName>
        <fullName evidence="1">Uncharacterized protein</fullName>
    </submittedName>
</protein>
<dbReference type="AlphaFoldDB" id="A0A0S4LHZ7"/>
<keyword evidence="2" id="KW-1185">Reference proteome</keyword>
<reference evidence="1 2" key="1">
    <citation type="submission" date="2015-10" db="EMBL/GenBank/DDBJ databases">
        <authorList>
            <person name="Gilbert D.G."/>
        </authorList>
    </citation>
    <scope>NUCLEOTIDE SEQUENCE [LARGE SCALE GENOMIC DNA]</scope>
    <source>
        <strain evidence="1">COMA1</strain>
    </source>
</reference>